<dbReference type="CDD" id="cd07090">
    <property type="entry name" value="ALDH_F9_TMBADH"/>
    <property type="match status" value="1"/>
</dbReference>
<keyword evidence="6" id="KW-1185">Reference proteome</keyword>
<evidence type="ECO:0000256" key="3">
    <source>
        <dbReference type="PROSITE-ProRule" id="PRU10007"/>
    </source>
</evidence>
<evidence type="ECO:0000256" key="1">
    <source>
        <dbReference type="ARBA" id="ARBA00009986"/>
    </source>
</evidence>
<organism evidence="6 7">
    <name type="scientific">Acanthaster planci</name>
    <name type="common">Crown-of-thorns starfish</name>
    <dbReference type="NCBI Taxonomy" id="133434"/>
    <lineage>
        <taxon>Eukaryota</taxon>
        <taxon>Metazoa</taxon>
        <taxon>Echinodermata</taxon>
        <taxon>Eleutherozoa</taxon>
        <taxon>Asterozoa</taxon>
        <taxon>Asteroidea</taxon>
        <taxon>Valvatacea</taxon>
        <taxon>Valvatida</taxon>
        <taxon>Acanthasteridae</taxon>
        <taxon>Acanthaster</taxon>
    </lineage>
</organism>
<dbReference type="GeneID" id="110988120"/>
<keyword evidence="2 4" id="KW-0560">Oxidoreductase</keyword>
<comment type="similarity">
    <text evidence="1 4">Belongs to the aldehyde dehydrogenase family.</text>
</comment>
<dbReference type="Gene3D" id="3.40.309.10">
    <property type="entry name" value="Aldehyde Dehydrogenase, Chain A, domain 2"/>
    <property type="match status" value="1"/>
</dbReference>
<dbReference type="Pfam" id="PF00171">
    <property type="entry name" value="Aldedh"/>
    <property type="match status" value="1"/>
</dbReference>
<feature type="active site" evidence="3">
    <location>
        <position position="296"/>
    </location>
</feature>
<feature type="domain" description="Aldehyde dehydrogenase" evidence="5">
    <location>
        <begin position="68"/>
        <end position="525"/>
    </location>
</feature>
<evidence type="ECO:0000313" key="7">
    <source>
        <dbReference type="RefSeq" id="XP_022107064.1"/>
    </source>
</evidence>
<protein>
    <submittedName>
        <fullName evidence="7">4-trimethylaminobutyraldehyde dehydrogenase-like</fullName>
    </submittedName>
</protein>
<dbReference type="RefSeq" id="XP_022107064.1">
    <property type="nucleotide sequence ID" value="XM_022251372.1"/>
</dbReference>
<dbReference type="InterPro" id="IPR016162">
    <property type="entry name" value="Ald_DH_N"/>
</dbReference>
<reference evidence="7" key="1">
    <citation type="submission" date="2025-08" db="UniProtKB">
        <authorList>
            <consortium name="RefSeq"/>
        </authorList>
    </citation>
    <scope>IDENTIFICATION</scope>
</reference>
<dbReference type="OrthoDB" id="310895at2759"/>
<dbReference type="FunFam" id="3.40.309.10:FF:000012">
    <property type="entry name" value="Betaine aldehyde dehydrogenase"/>
    <property type="match status" value="1"/>
</dbReference>
<name>A0A8B7ZNR1_ACAPL</name>
<gene>
    <name evidence="7" type="primary">LOC110988120</name>
</gene>
<dbReference type="KEGG" id="aplc:110988120"/>
<dbReference type="NCBIfam" id="NF009725">
    <property type="entry name" value="PRK13252.1"/>
    <property type="match status" value="1"/>
</dbReference>
<evidence type="ECO:0000259" key="5">
    <source>
        <dbReference type="Pfam" id="PF00171"/>
    </source>
</evidence>
<dbReference type="InterPro" id="IPR016163">
    <property type="entry name" value="Ald_DH_C"/>
</dbReference>
<dbReference type="PROSITE" id="PS00070">
    <property type="entry name" value="ALDEHYDE_DEHYDR_CYS"/>
    <property type="match status" value="1"/>
</dbReference>
<dbReference type="InterPro" id="IPR016160">
    <property type="entry name" value="Ald_DH_CS_CYS"/>
</dbReference>
<dbReference type="AlphaFoldDB" id="A0A8B7ZNR1"/>
<dbReference type="PROSITE" id="PS00687">
    <property type="entry name" value="ALDEHYDE_DEHYDR_GLU"/>
    <property type="match status" value="1"/>
</dbReference>
<dbReference type="GO" id="GO:0016620">
    <property type="term" value="F:oxidoreductase activity, acting on the aldehyde or oxo group of donors, NAD or NADP as acceptor"/>
    <property type="evidence" value="ECO:0007669"/>
    <property type="project" value="InterPro"/>
</dbReference>
<dbReference type="InterPro" id="IPR029510">
    <property type="entry name" value="Ald_DH_CS_GLU"/>
</dbReference>
<dbReference type="SUPFAM" id="SSF53720">
    <property type="entry name" value="ALDH-like"/>
    <property type="match status" value="1"/>
</dbReference>
<dbReference type="InterPro" id="IPR016161">
    <property type="entry name" value="Ald_DH/histidinol_DH"/>
</dbReference>
<evidence type="ECO:0000313" key="6">
    <source>
        <dbReference type="Proteomes" id="UP000694845"/>
    </source>
</evidence>
<dbReference type="Gene3D" id="3.40.605.10">
    <property type="entry name" value="Aldehyde Dehydrogenase, Chain A, domain 1"/>
    <property type="match status" value="1"/>
</dbReference>
<dbReference type="PANTHER" id="PTHR11699">
    <property type="entry name" value="ALDEHYDE DEHYDROGENASE-RELATED"/>
    <property type="match status" value="1"/>
</dbReference>
<dbReference type="InterPro" id="IPR015590">
    <property type="entry name" value="Aldehyde_DH_dom"/>
</dbReference>
<proteinExistence type="inferred from homology"/>
<evidence type="ECO:0000256" key="2">
    <source>
        <dbReference type="ARBA" id="ARBA00023002"/>
    </source>
</evidence>
<accession>A0A8B7ZNR1</accession>
<dbReference type="Proteomes" id="UP000694845">
    <property type="component" value="Unplaced"/>
</dbReference>
<evidence type="ECO:0000256" key="4">
    <source>
        <dbReference type="RuleBase" id="RU003345"/>
    </source>
</evidence>
<sequence>MAQLGVGRQLIVLSFHARLQLQHLNAGLSRRRSLRKLAMACTSRSVSTFFQKPLNFIGGERVAPTDHTQSFKVFEPATGNVLCESPSSSQQDVDRAVAAAKDAFQEWSETPALERARILQRAASLVRERVEEFATMETINVGKSISESRVDVYSATDALEFFAGLAPSLAGEHFQYPSGTFGYTVREPLGVCVGIGAWNFPIQMVGWKSAPALAAGNTMVFKPSPFTPVTAVLYAEALLESGLPRGVFNVVQGQAVTGTALTSHPDVAKVSFTGSVPTGKHIMRSCADDLKHVTLELGGKSPLVIFADADLENAVKGAMLANFLTQGEVCSNATKVYVERSIKDAFVEKLLGRVRSLRLGDPLKEDTQVGALISKEHMENVLGYIEGAKKQGASVLCGGERVTPEDPKLASGYYLSPCVLDNLTDDMTIIKEETFGPVLTLLTFDTEEEVTQRANDTPLGLSGGVFTKDIQRAHRVIKNMRAGSCWINTYNTYPAGWPFGGYKQSGLGRENAAVTLNSYTQLKSVYVEMGDVDSPL</sequence>
<dbReference type="OMA" id="WTRMLVH"/>
<dbReference type="FunFam" id="3.40.605.10:FF:000007">
    <property type="entry name" value="NAD/NADP-dependent betaine aldehyde dehydrogenase"/>
    <property type="match status" value="1"/>
</dbReference>